<name>A0A388KHK0_CHABU</name>
<sequence>MLRQQLSNSFHEKEDPAFSSLSSSLLTWIVLRVGGIRDASSRISILRGNISKYVAKGKSFVSWQVAIHKLSKGKSFVAKGRASWRREELRGEGQERCGEGQELRGEGQELHKLHVRYQLVSADP</sequence>
<evidence type="ECO:0000313" key="2">
    <source>
        <dbReference type="Proteomes" id="UP000265515"/>
    </source>
</evidence>
<keyword evidence="2" id="KW-1185">Reference proteome</keyword>
<protein>
    <submittedName>
        <fullName evidence="1">Uncharacterized protein</fullName>
    </submittedName>
</protein>
<reference evidence="1 2" key="1">
    <citation type="journal article" date="2018" name="Cell">
        <title>The Chara Genome: Secondary Complexity and Implications for Plant Terrestrialization.</title>
        <authorList>
            <person name="Nishiyama T."/>
            <person name="Sakayama H."/>
            <person name="Vries J.D."/>
            <person name="Buschmann H."/>
            <person name="Saint-Marcoux D."/>
            <person name="Ullrich K.K."/>
            <person name="Haas F.B."/>
            <person name="Vanderstraeten L."/>
            <person name="Becker D."/>
            <person name="Lang D."/>
            <person name="Vosolsobe S."/>
            <person name="Rombauts S."/>
            <person name="Wilhelmsson P.K.I."/>
            <person name="Janitza P."/>
            <person name="Kern R."/>
            <person name="Heyl A."/>
            <person name="Rumpler F."/>
            <person name="Villalobos L.I.A.C."/>
            <person name="Clay J.M."/>
            <person name="Skokan R."/>
            <person name="Toyoda A."/>
            <person name="Suzuki Y."/>
            <person name="Kagoshima H."/>
            <person name="Schijlen E."/>
            <person name="Tajeshwar N."/>
            <person name="Catarino B."/>
            <person name="Hetherington A.J."/>
            <person name="Saltykova A."/>
            <person name="Bonnot C."/>
            <person name="Breuninger H."/>
            <person name="Symeonidi A."/>
            <person name="Radhakrishnan G.V."/>
            <person name="Van Nieuwerburgh F."/>
            <person name="Deforce D."/>
            <person name="Chang C."/>
            <person name="Karol K.G."/>
            <person name="Hedrich R."/>
            <person name="Ulvskov P."/>
            <person name="Glockner G."/>
            <person name="Delwiche C.F."/>
            <person name="Petrasek J."/>
            <person name="Van de Peer Y."/>
            <person name="Friml J."/>
            <person name="Beilby M."/>
            <person name="Dolan L."/>
            <person name="Kohara Y."/>
            <person name="Sugano S."/>
            <person name="Fujiyama A."/>
            <person name="Delaux P.-M."/>
            <person name="Quint M."/>
            <person name="TheiBen G."/>
            <person name="Hagemann M."/>
            <person name="Harholt J."/>
            <person name="Dunand C."/>
            <person name="Zachgo S."/>
            <person name="Langdale J."/>
            <person name="Maumus F."/>
            <person name="Straeten D.V.D."/>
            <person name="Gould S.B."/>
            <person name="Rensing S.A."/>
        </authorList>
    </citation>
    <scope>NUCLEOTIDE SEQUENCE [LARGE SCALE GENOMIC DNA]</scope>
    <source>
        <strain evidence="1 2">S276</strain>
    </source>
</reference>
<comment type="caution">
    <text evidence="1">The sequence shown here is derived from an EMBL/GenBank/DDBJ whole genome shotgun (WGS) entry which is preliminary data.</text>
</comment>
<evidence type="ECO:0000313" key="1">
    <source>
        <dbReference type="EMBL" id="GBG69521.1"/>
    </source>
</evidence>
<dbReference type="EMBL" id="BFEA01000116">
    <property type="protein sequence ID" value="GBG69521.1"/>
    <property type="molecule type" value="Genomic_DNA"/>
</dbReference>
<dbReference type="Proteomes" id="UP000265515">
    <property type="component" value="Unassembled WGS sequence"/>
</dbReference>
<proteinExistence type="predicted"/>
<gene>
    <name evidence="1" type="ORF">CBR_g4357</name>
</gene>
<dbReference type="AlphaFoldDB" id="A0A388KHK0"/>
<organism evidence="1 2">
    <name type="scientific">Chara braunii</name>
    <name type="common">Braun's stonewort</name>
    <dbReference type="NCBI Taxonomy" id="69332"/>
    <lineage>
        <taxon>Eukaryota</taxon>
        <taxon>Viridiplantae</taxon>
        <taxon>Streptophyta</taxon>
        <taxon>Charophyceae</taxon>
        <taxon>Charales</taxon>
        <taxon>Characeae</taxon>
        <taxon>Chara</taxon>
    </lineage>
</organism>
<accession>A0A388KHK0</accession>
<dbReference type="Gramene" id="GBG69521">
    <property type="protein sequence ID" value="GBG69521"/>
    <property type="gene ID" value="CBR_g4357"/>
</dbReference>